<evidence type="ECO:0000256" key="3">
    <source>
        <dbReference type="PIRSR" id="PIRSR602403-1"/>
    </source>
</evidence>
<evidence type="ECO:0000256" key="1">
    <source>
        <dbReference type="ARBA" id="ARBA00022723"/>
    </source>
</evidence>
<dbReference type="InterPro" id="IPR002403">
    <property type="entry name" value="Cyt_P450_E_grp-IV"/>
</dbReference>
<dbReference type="GO" id="GO:0016125">
    <property type="term" value="P:sterol metabolic process"/>
    <property type="evidence" value="ECO:0007669"/>
    <property type="project" value="TreeGrafter"/>
</dbReference>
<dbReference type="GO" id="GO:0005506">
    <property type="term" value="F:iron ion binding"/>
    <property type="evidence" value="ECO:0007669"/>
    <property type="project" value="InterPro"/>
</dbReference>
<feature type="binding site" description="axial binding residue" evidence="3">
    <location>
        <position position="461"/>
    </location>
    <ligand>
        <name>heme</name>
        <dbReference type="ChEBI" id="CHEBI:30413"/>
    </ligand>
    <ligandPart>
        <name>Fe</name>
        <dbReference type="ChEBI" id="CHEBI:18248"/>
    </ligandPart>
</feature>
<dbReference type="Pfam" id="PF00067">
    <property type="entry name" value="p450"/>
    <property type="match status" value="1"/>
</dbReference>
<dbReference type="CDD" id="cd11071">
    <property type="entry name" value="CYP74"/>
    <property type="match status" value="1"/>
</dbReference>
<protein>
    <submittedName>
        <fullName evidence="5">Uncharacterized protein</fullName>
    </submittedName>
</protein>
<name>A0AAV9F576_ACOCL</name>
<feature type="compositionally biased region" description="Low complexity" evidence="4">
    <location>
        <begin position="77"/>
        <end position="105"/>
    </location>
</feature>
<reference evidence="5" key="1">
    <citation type="journal article" date="2023" name="Nat. Commun.">
        <title>Diploid and tetraploid genomes of Acorus and the evolution of monocots.</title>
        <authorList>
            <person name="Ma L."/>
            <person name="Liu K.W."/>
            <person name="Li Z."/>
            <person name="Hsiao Y.Y."/>
            <person name="Qi Y."/>
            <person name="Fu T."/>
            <person name="Tang G.D."/>
            <person name="Zhang D."/>
            <person name="Sun W.H."/>
            <person name="Liu D.K."/>
            <person name="Li Y."/>
            <person name="Chen G.Z."/>
            <person name="Liu X.D."/>
            <person name="Liao X.Y."/>
            <person name="Jiang Y.T."/>
            <person name="Yu X."/>
            <person name="Hao Y."/>
            <person name="Huang J."/>
            <person name="Zhao X.W."/>
            <person name="Ke S."/>
            <person name="Chen Y.Y."/>
            <person name="Wu W.L."/>
            <person name="Hsu J.L."/>
            <person name="Lin Y.F."/>
            <person name="Huang M.D."/>
            <person name="Li C.Y."/>
            <person name="Huang L."/>
            <person name="Wang Z.W."/>
            <person name="Zhao X."/>
            <person name="Zhong W.Y."/>
            <person name="Peng D.H."/>
            <person name="Ahmad S."/>
            <person name="Lan S."/>
            <person name="Zhang J.S."/>
            <person name="Tsai W.C."/>
            <person name="Van de Peer Y."/>
            <person name="Liu Z.J."/>
        </authorList>
    </citation>
    <scope>NUCLEOTIDE SEQUENCE</scope>
    <source>
        <strain evidence="5">CP</strain>
    </source>
</reference>
<comment type="cofactor">
    <cofactor evidence="3">
        <name>heme</name>
        <dbReference type="ChEBI" id="CHEBI:30413"/>
    </cofactor>
</comment>
<dbReference type="Gene3D" id="1.10.630.10">
    <property type="entry name" value="Cytochrome P450"/>
    <property type="match status" value="1"/>
</dbReference>
<feature type="compositionally biased region" description="Low complexity" evidence="4">
    <location>
        <begin position="13"/>
        <end position="24"/>
    </location>
</feature>
<sequence>MASTMMSTRFIMSTSSATPRTPTSLIPPPAVLPLKPIPGTYAPPPPPSSAPSATASTTSGSKAWTPSSASARPPIKAPSSAPTSPLPSPSSSAPTPKSSRSLTALPSPPSSTAPSSTRPTSSSALTRPASPSPAARASRLPRRHRPQAHQSQVLLYGPPQAELQSLGVGVFERPGYYVDDHRRRPRESQRQRRGGVHSAFTEVHIQVPLQGTRGGGLGEGEGDQRVRVRHARQVARGAAPAHEGTGVIPQPLEEIFLHSFPLPFLLVKNDYSKLYEFLRTQGKDVVDNAVSEYGLSTEEEINNILFVLGFNAFGGFSVFFPKLITTIGSDETGLQEKLREEVRRVVGTDGVLDLKKVREMELVTSTVRELLRLNPPVPLQYGRARRDFTLSSHEASFEVKRGELLCGYQPLTMRDAKVFEDPDRFVPDRFVEAKGGEELLEYLYWSNGRETGTPSVENKQCAAKDYVVGTACLFVAYLFTRYDGFRCEPSSFSISTVEKARDGKD</sequence>
<dbReference type="GO" id="GO:0020037">
    <property type="term" value="F:heme binding"/>
    <property type="evidence" value="ECO:0007669"/>
    <property type="project" value="InterPro"/>
</dbReference>
<evidence type="ECO:0000256" key="2">
    <source>
        <dbReference type="ARBA" id="ARBA00023004"/>
    </source>
</evidence>
<feature type="compositionally biased region" description="Low complexity" evidence="4">
    <location>
        <begin position="50"/>
        <end position="61"/>
    </location>
</feature>
<reference evidence="5" key="2">
    <citation type="submission" date="2023-06" db="EMBL/GenBank/DDBJ databases">
        <authorList>
            <person name="Ma L."/>
            <person name="Liu K.-W."/>
            <person name="Li Z."/>
            <person name="Hsiao Y.-Y."/>
            <person name="Qi Y."/>
            <person name="Fu T."/>
            <person name="Tang G."/>
            <person name="Zhang D."/>
            <person name="Sun W.-H."/>
            <person name="Liu D.-K."/>
            <person name="Li Y."/>
            <person name="Chen G.-Z."/>
            <person name="Liu X.-D."/>
            <person name="Liao X.-Y."/>
            <person name="Jiang Y.-T."/>
            <person name="Yu X."/>
            <person name="Hao Y."/>
            <person name="Huang J."/>
            <person name="Zhao X.-W."/>
            <person name="Ke S."/>
            <person name="Chen Y.-Y."/>
            <person name="Wu W.-L."/>
            <person name="Hsu J.-L."/>
            <person name="Lin Y.-F."/>
            <person name="Huang M.-D."/>
            <person name="Li C.-Y."/>
            <person name="Huang L."/>
            <person name="Wang Z.-W."/>
            <person name="Zhao X."/>
            <person name="Zhong W.-Y."/>
            <person name="Peng D.-H."/>
            <person name="Ahmad S."/>
            <person name="Lan S."/>
            <person name="Zhang J.-S."/>
            <person name="Tsai W.-C."/>
            <person name="Van De Peer Y."/>
            <person name="Liu Z.-J."/>
        </authorList>
    </citation>
    <scope>NUCLEOTIDE SEQUENCE</scope>
    <source>
        <strain evidence="5">CP</strain>
        <tissue evidence="5">Leaves</tissue>
    </source>
</reference>
<feature type="region of interest" description="Disordered" evidence="4">
    <location>
        <begin position="1"/>
        <end position="155"/>
    </location>
</feature>
<evidence type="ECO:0000256" key="4">
    <source>
        <dbReference type="SAM" id="MobiDB-lite"/>
    </source>
</evidence>
<evidence type="ECO:0000313" key="6">
    <source>
        <dbReference type="Proteomes" id="UP001180020"/>
    </source>
</evidence>
<proteinExistence type="predicted"/>
<dbReference type="PANTHER" id="PTHR24286:SF49">
    <property type="entry name" value="INACTIVE LINOLENATE HYDROPEROXIDE LYASE-RELATED"/>
    <property type="match status" value="1"/>
</dbReference>
<dbReference type="GO" id="GO:0016705">
    <property type="term" value="F:oxidoreductase activity, acting on paired donors, with incorporation or reduction of molecular oxygen"/>
    <property type="evidence" value="ECO:0007669"/>
    <property type="project" value="InterPro"/>
</dbReference>
<accession>A0AAV9F576</accession>
<dbReference type="Proteomes" id="UP001180020">
    <property type="component" value="Unassembled WGS sequence"/>
</dbReference>
<keyword evidence="3" id="KW-0349">Heme</keyword>
<dbReference type="GO" id="GO:0004497">
    <property type="term" value="F:monooxygenase activity"/>
    <property type="evidence" value="ECO:0007669"/>
    <property type="project" value="InterPro"/>
</dbReference>
<dbReference type="PANTHER" id="PTHR24286">
    <property type="entry name" value="CYTOCHROME P450 26"/>
    <property type="match status" value="1"/>
</dbReference>
<comment type="caution">
    <text evidence="5">The sequence shown here is derived from an EMBL/GenBank/DDBJ whole genome shotgun (WGS) entry which is preliminary data.</text>
</comment>
<feature type="compositionally biased region" description="Polar residues" evidence="4">
    <location>
        <begin position="1"/>
        <end position="12"/>
    </location>
</feature>
<organism evidence="5 6">
    <name type="scientific">Acorus calamus</name>
    <name type="common">Sweet flag</name>
    <dbReference type="NCBI Taxonomy" id="4465"/>
    <lineage>
        <taxon>Eukaryota</taxon>
        <taxon>Viridiplantae</taxon>
        <taxon>Streptophyta</taxon>
        <taxon>Embryophyta</taxon>
        <taxon>Tracheophyta</taxon>
        <taxon>Spermatophyta</taxon>
        <taxon>Magnoliopsida</taxon>
        <taxon>Liliopsida</taxon>
        <taxon>Acoraceae</taxon>
        <taxon>Acorus</taxon>
    </lineage>
</organism>
<dbReference type="AlphaFoldDB" id="A0AAV9F576"/>
<keyword evidence="1 3" id="KW-0479">Metal-binding</keyword>
<dbReference type="InterPro" id="IPR036396">
    <property type="entry name" value="Cyt_P450_sf"/>
</dbReference>
<dbReference type="EMBL" id="JAUJYO010000003">
    <property type="protein sequence ID" value="KAK1321080.1"/>
    <property type="molecule type" value="Genomic_DNA"/>
</dbReference>
<dbReference type="PRINTS" id="PR00465">
    <property type="entry name" value="EP450IV"/>
</dbReference>
<dbReference type="SUPFAM" id="SSF48264">
    <property type="entry name" value="Cytochrome P450"/>
    <property type="match status" value="1"/>
</dbReference>
<feature type="compositionally biased region" description="Low complexity" evidence="4">
    <location>
        <begin position="112"/>
        <end position="138"/>
    </location>
</feature>
<gene>
    <name evidence="5" type="ORF">QJS10_CPA03g00715</name>
</gene>
<keyword evidence="6" id="KW-1185">Reference proteome</keyword>
<evidence type="ECO:0000313" key="5">
    <source>
        <dbReference type="EMBL" id="KAK1321080.1"/>
    </source>
</evidence>
<keyword evidence="2 3" id="KW-0408">Iron</keyword>
<dbReference type="InterPro" id="IPR001128">
    <property type="entry name" value="Cyt_P450"/>
</dbReference>